<dbReference type="Proteomes" id="UP000014937">
    <property type="component" value="Unassembled WGS sequence"/>
</dbReference>
<name>R6X157_9FIRM</name>
<dbReference type="HOGENOM" id="CLU_518604_0_0_9"/>
<gene>
    <name evidence="1" type="ORF">BN587_01318</name>
</gene>
<sequence>MPKPPSDVLWQRKDVMLVAAGSGPCLRELYYRAVEQGKLQQLMLCRMTDDDYTMGTAEEKITRVIKRAAAVNGVQVVVLYLNCLDILTRLDFDYLESSLSEATGVMVRYFFRGPLGKMDIRHFKPVYEFMAELPEENGCISHNLYQLPPLATDVAGVIDTLPANEAKVLVAPSGCRACLRDGDLLEQTQGVYVLETKKQDFIYGIEDNCVKQCSELMSDGKYKSLNLISSAVAAFIGFDGNWVANSMENNLKTRSFDMDGFNDAVYGVSCAQELLVEEEQELYIKPAREILILGYSPLLCGEREQYAECFAYIRSMGYEPRFVGEKAAGKPALCWVVSTAGIAAARVLNEKYAVPLLLSCPVGEHAMKMWRKNVQELCKTEYNEIRQLCIHNYSIEETDKRKLLFIGDPMQTMGLAHALWHEGFHHIQLATLCTGVASRKLYRNTPGADKWLIILDSLTALQDLWEDADIVFADTLLADIMSSVGAETKKHIPLPWGVISGRSACTAGSGALGKNIAEQLKLLVK</sequence>
<proteinExistence type="predicted"/>
<dbReference type="EMBL" id="CBGL010000136">
    <property type="protein sequence ID" value="CDD12894.1"/>
    <property type="molecule type" value="Genomic_DNA"/>
</dbReference>
<organism evidence="1">
    <name type="scientific">Phascolarctobacterium succinatutens CAG:287</name>
    <dbReference type="NCBI Taxonomy" id="1263101"/>
    <lineage>
        <taxon>Bacteria</taxon>
        <taxon>Bacillati</taxon>
        <taxon>Bacillota</taxon>
        <taxon>Negativicutes</taxon>
        <taxon>Acidaminococcales</taxon>
        <taxon>Acidaminococcaceae</taxon>
        <taxon>Phascolarctobacterium</taxon>
    </lineage>
</organism>
<evidence type="ECO:0008006" key="2">
    <source>
        <dbReference type="Google" id="ProtNLM"/>
    </source>
</evidence>
<protein>
    <recommendedName>
        <fullName evidence="2">Nitrogenase/oxidoreductase component 1 domain-containing protein</fullName>
    </recommendedName>
</protein>
<dbReference type="AlphaFoldDB" id="R6X157"/>
<comment type="caution">
    <text evidence="1">The sequence shown here is derived from an EMBL/GenBank/DDBJ whole genome shotgun (WGS) entry which is preliminary data.</text>
</comment>
<accession>R6X157</accession>
<reference evidence="1" key="1">
    <citation type="submission" date="2012-11" db="EMBL/GenBank/DDBJ databases">
        <title>Dependencies among metagenomic species, viruses, plasmids and units of genetic variation.</title>
        <authorList>
            <person name="Nielsen H.B."/>
            <person name="Almeida M."/>
            <person name="Juncker A.S."/>
            <person name="Rasmussen S."/>
            <person name="Li J."/>
            <person name="Sunagawa S."/>
            <person name="Plichta D."/>
            <person name="Gautier L."/>
            <person name="Le Chatelier E."/>
            <person name="Peletier E."/>
            <person name="Bonde I."/>
            <person name="Nielsen T."/>
            <person name="Manichanh C."/>
            <person name="Arumugam M."/>
            <person name="Batto J."/>
            <person name="Santos M.B.Q.D."/>
            <person name="Blom N."/>
            <person name="Borruel N."/>
            <person name="Burgdorf K.S."/>
            <person name="Boumezbeur F."/>
            <person name="Casellas F."/>
            <person name="Dore J."/>
            <person name="Guarner F."/>
            <person name="Hansen T."/>
            <person name="Hildebrand F."/>
            <person name="Kaas R.S."/>
            <person name="Kennedy S."/>
            <person name="Kristiansen K."/>
            <person name="Kultima J.R."/>
            <person name="Leonard P."/>
            <person name="Levenez F."/>
            <person name="Lund O."/>
            <person name="Moumen B."/>
            <person name="Le Paslier D."/>
            <person name="Pons N."/>
            <person name="Pedersen O."/>
            <person name="Prifti E."/>
            <person name="Qin J."/>
            <person name="Raes J."/>
            <person name="Tap J."/>
            <person name="Tims S."/>
            <person name="Ussery D.W."/>
            <person name="Yamada T."/>
            <person name="MetaHit consortium"/>
            <person name="Renault P."/>
            <person name="Sicheritz-Ponten T."/>
            <person name="Bork P."/>
            <person name="Wang J."/>
            <person name="Brunak S."/>
            <person name="Ehrlich S.D."/>
        </authorList>
    </citation>
    <scope>NUCLEOTIDE SEQUENCE [LARGE SCALE GENOMIC DNA]</scope>
</reference>
<dbReference type="Gene3D" id="3.40.50.1980">
    <property type="entry name" value="Nitrogenase molybdenum iron protein domain"/>
    <property type="match status" value="1"/>
</dbReference>
<dbReference type="SUPFAM" id="SSF53807">
    <property type="entry name" value="Helical backbone' metal receptor"/>
    <property type="match status" value="1"/>
</dbReference>
<evidence type="ECO:0000313" key="1">
    <source>
        <dbReference type="EMBL" id="CDD12894.1"/>
    </source>
</evidence>